<protein>
    <submittedName>
        <fullName evidence="1">Uncharacterized protein</fullName>
    </submittedName>
</protein>
<reference evidence="1" key="1">
    <citation type="submission" date="2014-11" db="EMBL/GenBank/DDBJ databases">
        <authorList>
            <person name="Amaro Gonzalez C."/>
        </authorList>
    </citation>
    <scope>NUCLEOTIDE SEQUENCE</scope>
</reference>
<sequence>MGWNIYIQARLHWNQTHTVSRVILCIYLQKIHMCFLVFTPQSSKCVPYWVYEI</sequence>
<organism evidence="1">
    <name type="scientific">Anguilla anguilla</name>
    <name type="common">European freshwater eel</name>
    <name type="synonym">Muraena anguilla</name>
    <dbReference type="NCBI Taxonomy" id="7936"/>
    <lineage>
        <taxon>Eukaryota</taxon>
        <taxon>Metazoa</taxon>
        <taxon>Chordata</taxon>
        <taxon>Craniata</taxon>
        <taxon>Vertebrata</taxon>
        <taxon>Euteleostomi</taxon>
        <taxon>Actinopterygii</taxon>
        <taxon>Neopterygii</taxon>
        <taxon>Teleostei</taxon>
        <taxon>Anguilliformes</taxon>
        <taxon>Anguillidae</taxon>
        <taxon>Anguilla</taxon>
    </lineage>
</organism>
<proteinExistence type="predicted"/>
<name>A0A0E9TSV7_ANGAN</name>
<dbReference type="AlphaFoldDB" id="A0A0E9TSV7"/>
<dbReference type="EMBL" id="GBXM01052774">
    <property type="protein sequence ID" value="JAH55803.1"/>
    <property type="molecule type" value="Transcribed_RNA"/>
</dbReference>
<reference evidence="1" key="2">
    <citation type="journal article" date="2015" name="Fish Shellfish Immunol.">
        <title>Early steps in the European eel (Anguilla anguilla)-Vibrio vulnificus interaction in the gills: Role of the RtxA13 toxin.</title>
        <authorList>
            <person name="Callol A."/>
            <person name="Pajuelo D."/>
            <person name="Ebbesson L."/>
            <person name="Teles M."/>
            <person name="MacKenzie S."/>
            <person name="Amaro C."/>
        </authorList>
    </citation>
    <scope>NUCLEOTIDE SEQUENCE</scope>
</reference>
<evidence type="ECO:0000313" key="1">
    <source>
        <dbReference type="EMBL" id="JAH55803.1"/>
    </source>
</evidence>
<accession>A0A0E9TSV7</accession>